<dbReference type="AlphaFoldDB" id="A0A8S1EFN1"/>
<keyword evidence="3" id="KW-0964">Secreted</keyword>
<dbReference type="Proteomes" id="UP000494206">
    <property type="component" value="Unassembled WGS sequence"/>
</dbReference>
<evidence type="ECO:0000313" key="7">
    <source>
        <dbReference type="Proteomes" id="UP000494206"/>
    </source>
</evidence>
<evidence type="ECO:0000256" key="5">
    <source>
        <dbReference type="SAM" id="SignalP"/>
    </source>
</evidence>
<dbReference type="PANTHER" id="PTHR21700:SF24">
    <property type="entry name" value="TRANSTHYRETIN-LIKE FAMILY PROTEIN"/>
    <property type="match status" value="1"/>
</dbReference>
<dbReference type="PANTHER" id="PTHR21700">
    <property type="entry name" value="TRANSTHYRETIN-LIKE FAMILY PROTEIN-RELATED"/>
    <property type="match status" value="1"/>
</dbReference>
<dbReference type="OrthoDB" id="5849824at2759"/>
<comment type="caution">
    <text evidence="6">The sequence shown here is derived from an EMBL/GenBank/DDBJ whole genome shotgun (WGS) entry which is preliminary data.</text>
</comment>
<evidence type="ECO:0000256" key="3">
    <source>
        <dbReference type="ARBA" id="ARBA00022525"/>
    </source>
</evidence>
<comment type="subcellular location">
    <subcellularLocation>
        <location evidence="1">Secreted</location>
    </subcellularLocation>
</comment>
<dbReference type="InterPro" id="IPR038479">
    <property type="entry name" value="Transthyretin-like_sf"/>
</dbReference>
<proteinExistence type="inferred from homology"/>
<organism evidence="6 7">
    <name type="scientific">Caenorhabditis bovis</name>
    <dbReference type="NCBI Taxonomy" id="2654633"/>
    <lineage>
        <taxon>Eukaryota</taxon>
        <taxon>Metazoa</taxon>
        <taxon>Ecdysozoa</taxon>
        <taxon>Nematoda</taxon>
        <taxon>Chromadorea</taxon>
        <taxon>Rhabditida</taxon>
        <taxon>Rhabditina</taxon>
        <taxon>Rhabditomorpha</taxon>
        <taxon>Rhabditoidea</taxon>
        <taxon>Rhabditidae</taxon>
        <taxon>Peloderinae</taxon>
        <taxon>Caenorhabditis</taxon>
    </lineage>
</organism>
<gene>
    <name evidence="6" type="ORF">CBOVIS_LOCUS1613</name>
</gene>
<evidence type="ECO:0000256" key="2">
    <source>
        <dbReference type="ARBA" id="ARBA00010112"/>
    </source>
</evidence>
<dbReference type="GO" id="GO:0009986">
    <property type="term" value="C:cell surface"/>
    <property type="evidence" value="ECO:0007669"/>
    <property type="project" value="InterPro"/>
</dbReference>
<evidence type="ECO:0000256" key="4">
    <source>
        <dbReference type="ARBA" id="ARBA00022729"/>
    </source>
</evidence>
<evidence type="ECO:0000313" key="6">
    <source>
        <dbReference type="EMBL" id="CAB3398329.1"/>
    </source>
</evidence>
<keyword evidence="7" id="KW-1185">Reference proteome</keyword>
<protein>
    <submittedName>
        <fullName evidence="6">Uncharacterized protein</fullName>
    </submittedName>
</protein>
<dbReference type="EMBL" id="CADEPM010000001">
    <property type="protein sequence ID" value="CAB3398329.1"/>
    <property type="molecule type" value="Genomic_DNA"/>
</dbReference>
<evidence type="ECO:0000256" key="1">
    <source>
        <dbReference type="ARBA" id="ARBA00004613"/>
    </source>
</evidence>
<dbReference type="InterPro" id="IPR001534">
    <property type="entry name" value="Transthyretin-like"/>
</dbReference>
<name>A0A8S1EFN1_9PELO</name>
<reference evidence="6 7" key="1">
    <citation type="submission" date="2020-04" db="EMBL/GenBank/DDBJ databases">
        <authorList>
            <person name="Laetsch R D."/>
            <person name="Stevens L."/>
            <person name="Kumar S."/>
            <person name="Blaxter L. M."/>
        </authorList>
    </citation>
    <scope>NUCLEOTIDE SEQUENCE [LARGE SCALE GENOMIC DNA]</scope>
</reference>
<sequence length="141" mass="14984">MLKLLVLVLALAICANALLGAIGSKQTATVTGKFVCNGQPVKDVLVKLYEDGTIMDSKLASAKTAADGSFTLTGSQNKIRKLDPKINVYHRCNWKGACSKKVTIHVPKNAVSKGGKQGQVFDIGVLNLANRFPGESSDCIH</sequence>
<comment type="similarity">
    <text evidence="2">Belongs to the nematode transthyretin-like family.</text>
</comment>
<dbReference type="Gene3D" id="2.60.40.3330">
    <property type="match status" value="1"/>
</dbReference>
<accession>A0A8S1EFN1</accession>
<feature type="signal peptide" evidence="5">
    <location>
        <begin position="1"/>
        <end position="17"/>
    </location>
</feature>
<keyword evidence="4 5" id="KW-0732">Signal</keyword>
<dbReference type="Pfam" id="PF01060">
    <property type="entry name" value="TTR-52"/>
    <property type="match status" value="1"/>
</dbReference>
<feature type="chain" id="PRO_5035757565" evidence="5">
    <location>
        <begin position="18"/>
        <end position="141"/>
    </location>
</feature>
<dbReference type="GO" id="GO:0005576">
    <property type="term" value="C:extracellular region"/>
    <property type="evidence" value="ECO:0007669"/>
    <property type="project" value="UniProtKB-SubCell"/>
</dbReference>